<evidence type="ECO:0000313" key="2">
    <source>
        <dbReference type="EMBL" id="TAI48749.1"/>
    </source>
</evidence>
<dbReference type="RefSeq" id="WP_130609360.1">
    <property type="nucleotide sequence ID" value="NZ_SGIU01000001.1"/>
</dbReference>
<organism evidence="2 3">
    <name type="scientific">Flagellimonas allohymeniacidonis</name>
    <dbReference type="NCBI Taxonomy" id="2517819"/>
    <lineage>
        <taxon>Bacteria</taxon>
        <taxon>Pseudomonadati</taxon>
        <taxon>Bacteroidota</taxon>
        <taxon>Flavobacteriia</taxon>
        <taxon>Flavobacteriales</taxon>
        <taxon>Flavobacteriaceae</taxon>
        <taxon>Flagellimonas</taxon>
    </lineage>
</organism>
<dbReference type="Proteomes" id="UP000291981">
    <property type="component" value="Unassembled WGS sequence"/>
</dbReference>
<proteinExistence type="predicted"/>
<reference evidence="2 3" key="1">
    <citation type="submission" date="2019-02" db="EMBL/GenBank/DDBJ databases">
        <title>Draft genome sequence of Muricauda sp. 176CP4-71.</title>
        <authorList>
            <person name="Park J.-S."/>
        </authorList>
    </citation>
    <scope>NUCLEOTIDE SEQUENCE [LARGE SCALE GENOMIC DNA]</scope>
    <source>
        <strain evidence="2 3">176CP4-71</strain>
    </source>
</reference>
<dbReference type="InterPro" id="IPR021255">
    <property type="entry name" value="DUF2807"/>
</dbReference>
<sequence>MKTNIIYGLVLATGFLLASCDTESIKVSNEVSTREYSFTDFDELEVSGDFDVFVRFSDTEESITVEANTNVQDRIIVSKGENRLRVQLENRVSIRGNATLKVYITTQNISSYRISGDSFVELENVLLSTNVSINVLGDSRFLGEVDTNNLLIDINGDSEVDVFGEASRLNADLSGDSELRDYDLSIEDLILTLSGDSIAFLSVANTIDVNATGDSELNYRGEAEIVRQRLSGDARINKRD</sequence>
<feature type="domain" description="Putative auto-transporter adhesin head GIN" evidence="1">
    <location>
        <begin position="40"/>
        <end position="223"/>
    </location>
</feature>
<dbReference type="Gene3D" id="2.160.20.120">
    <property type="match status" value="1"/>
</dbReference>
<comment type="caution">
    <text evidence="2">The sequence shown here is derived from an EMBL/GenBank/DDBJ whole genome shotgun (WGS) entry which is preliminary data.</text>
</comment>
<keyword evidence="3" id="KW-1185">Reference proteome</keyword>
<name>A0A4Q8QJS6_9FLAO</name>
<evidence type="ECO:0000313" key="3">
    <source>
        <dbReference type="Proteomes" id="UP000291981"/>
    </source>
</evidence>
<dbReference type="OrthoDB" id="1444301at2"/>
<evidence type="ECO:0000259" key="1">
    <source>
        <dbReference type="Pfam" id="PF10988"/>
    </source>
</evidence>
<protein>
    <submittedName>
        <fullName evidence="2">DUF2807 domain-containing protein</fullName>
    </submittedName>
</protein>
<dbReference type="EMBL" id="SGIU01000001">
    <property type="protein sequence ID" value="TAI48749.1"/>
    <property type="molecule type" value="Genomic_DNA"/>
</dbReference>
<gene>
    <name evidence="2" type="ORF">EW142_02815</name>
</gene>
<dbReference type="Pfam" id="PF10988">
    <property type="entry name" value="DUF2807"/>
    <property type="match status" value="1"/>
</dbReference>
<dbReference type="AlphaFoldDB" id="A0A4Q8QJS6"/>
<accession>A0A4Q8QJS6</accession>
<dbReference type="PROSITE" id="PS51257">
    <property type="entry name" value="PROKAR_LIPOPROTEIN"/>
    <property type="match status" value="1"/>
</dbReference>